<dbReference type="OrthoDB" id="8113547at2"/>
<proteinExistence type="inferred from homology"/>
<keyword evidence="4 7" id="KW-1133">Transmembrane helix</keyword>
<evidence type="ECO:0000313" key="8">
    <source>
        <dbReference type="EMBL" id="QGY03026.1"/>
    </source>
</evidence>
<feature type="transmembrane region" description="Helical" evidence="7">
    <location>
        <begin position="275"/>
        <end position="304"/>
    </location>
</feature>
<keyword evidence="3 7" id="KW-0812">Transmembrane</keyword>
<dbReference type="Proteomes" id="UP000012488">
    <property type="component" value="Chromosome"/>
</dbReference>
<sequence length="389" mass="40997">MFETPHPVLVERNSGAPPGRIIGQDDRDSRVPGRDREDARATVVEAAIRIGLAAALVYACGRIIFPLHEVLIWSAILSVMLYPLHARLLSRIGDRWSALLIGFVGGTIITVPTIAVVTSAGSTIYTFLSDVQNQTLALPPPPNWVARAPLVGPRLAEAWALAAANAPLALARYGSMLKRPVAWLLSAVRGLATSEISFVLSFAIAAVVIAYGESAAKFSRTFLSRTTGNEARGSQLAALIVATIRSVALGIVGVAVIQALLLGAGFFAIGLPAAGLLTLATFFLCIVQVPALLLTLPIIAYVFATEATRPAVIFLAWTIGAGLSDNILKPFLLGRGMQVPMPVILTGVIGGLIAHGLLGLFVGPVLLATGYVLLVEWIRRDEINAGMPP</sequence>
<dbReference type="GO" id="GO:0016020">
    <property type="term" value="C:membrane"/>
    <property type="evidence" value="ECO:0007669"/>
    <property type="project" value="UniProtKB-SubCell"/>
</dbReference>
<keyword evidence="5 7" id="KW-0472">Membrane</keyword>
<feature type="transmembrane region" description="Helical" evidence="7">
    <location>
        <begin position="46"/>
        <end position="65"/>
    </location>
</feature>
<accession>A0A6B9FMT4</accession>
<feature type="transmembrane region" description="Helical" evidence="7">
    <location>
        <begin position="196"/>
        <end position="216"/>
    </location>
</feature>
<protein>
    <submittedName>
        <fullName evidence="8">AI-2E family transporter</fullName>
    </submittedName>
</protein>
<reference evidence="8 9" key="2">
    <citation type="journal article" date="2013" name="Genome Announc.">
        <title>Draft Genome Sequence of Methylobacterium mesophilicum Strain SR1.6/6, Isolated from Citrus sinensis.</title>
        <authorList>
            <person name="Marinho Almeida D."/>
            <person name="Dini-Andreote F."/>
            <person name="Camargo Neves A.A."/>
            <person name="Juca Ramos R.T."/>
            <person name="Andreote F.D."/>
            <person name="Carneiro A.R."/>
            <person name="Oliveira de Souza Lima A."/>
            <person name="Caracciolo Gomes de Sa P.H."/>
            <person name="Ribeiro Barbosa M.S."/>
            <person name="Araujo W.L."/>
            <person name="Silva A."/>
        </authorList>
    </citation>
    <scope>NUCLEOTIDE SEQUENCE [LARGE SCALE GENOMIC DNA]</scope>
    <source>
        <strain evidence="8 9">SR1.6/6</strain>
    </source>
</reference>
<evidence type="ECO:0000256" key="7">
    <source>
        <dbReference type="SAM" id="Phobius"/>
    </source>
</evidence>
<feature type="transmembrane region" description="Helical" evidence="7">
    <location>
        <begin position="348"/>
        <end position="374"/>
    </location>
</feature>
<evidence type="ECO:0000256" key="4">
    <source>
        <dbReference type="ARBA" id="ARBA00022989"/>
    </source>
</evidence>
<dbReference type="InterPro" id="IPR002549">
    <property type="entry name" value="AI-2E-like"/>
</dbReference>
<comment type="subcellular location">
    <subcellularLocation>
        <location evidence="1">Membrane</location>
        <topology evidence="1">Multi-pass membrane protein</topology>
    </subcellularLocation>
</comment>
<feature type="transmembrane region" description="Helical" evidence="7">
    <location>
        <begin position="71"/>
        <end position="89"/>
    </location>
</feature>
<feature type="transmembrane region" description="Helical" evidence="7">
    <location>
        <begin position="236"/>
        <end position="269"/>
    </location>
</feature>
<evidence type="ECO:0000256" key="3">
    <source>
        <dbReference type="ARBA" id="ARBA00022692"/>
    </source>
</evidence>
<gene>
    <name evidence="8" type="ORF">MMSR116_14895</name>
</gene>
<evidence type="ECO:0000256" key="2">
    <source>
        <dbReference type="ARBA" id="ARBA00009773"/>
    </source>
</evidence>
<evidence type="ECO:0000256" key="1">
    <source>
        <dbReference type="ARBA" id="ARBA00004141"/>
    </source>
</evidence>
<feature type="transmembrane region" description="Helical" evidence="7">
    <location>
        <begin position="96"/>
        <end position="117"/>
    </location>
</feature>
<comment type="similarity">
    <text evidence="2">Belongs to the autoinducer-2 exporter (AI-2E) (TC 2.A.86) family.</text>
</comment>
<evidence type="ECO:0000256" key="5">
    <source>
        <dbReference type="ARBA" id="ARBA00023136"/>
    </source>
</evidence>
<dbReference type="Pfam" id="PF01594">
    <property type="entry name" value="AI-2E_transport"/>
    <property type="match status" value="1"/>
</dbReference>
<reference evidence="8 9" key="1">
    <citation type="journal article" date="2012" name="Genet. Mol. Biol.">
        <title>Analysis of 16S rRNA and mxaF genes revealing insights into Methylobacterium niche-specific plant association.</title>
        <authorList>
            <person name="Dourado M.N."/>
            <person name="Andreote F.D."/>
            <person name="Dini-Andreote F."/>
            <person name="Conti R."/>
            <person name="Araujo J.M."/>
            <person name="Araujo W.L."/>
        </authorList>
    </citation>
    <scope>NUCLEOTIDE SEQUENCE [LARGE SCALE GENOMIC DNA]</scope>
    <source>
        <strain evidence="8 9">SR1.6/6</strain>
    </source>
</reference>
<organism evidence="8 9">
    <name type="scientific">Methylobacterium mesophilicum SR1.6/6</name>
    <dbReference type="NCBI Taxonomy" id="908290"/>
    <lineage>
        <taxon>Bacteria</taxon>
        <taxon>Pseudomonadati</taxon>
        <taxon>Pseudomonadota</taxon>
        <taxon>Alphaproteobacteria</taxon>
        <taxon>Hyphomicrobiales</taxon>
        <taxon>Methylobacteriaceae</taxon>
        <taxon>Methylobacterium</taxon>
    </lineage>
</organism>
<dbReference type="AlphaFoldDB" id="A0A6B9FMT4"/>
<dbReference type="KEGG" id="mmes:MMSR116_14895"/>
<name>A0A6B9FMT4_9HYPH</name>
<feature type="compositionally biased region" description="Basic and acidic residues" evidence="6">
    <location>
        <begin position="23"/>
        <end position="36"/>
    </location>
</feature>
<dbReference type="EMBL" id="CP043538">
    <property type="protein sequence ID" value="QGY03026.1"/>
    <property type="molecule type" value="Genomic_DNA"/>
</dbReference>
<feature type="transmembrane region" description="Helical" evidence="7">
    <location>
        <begin position="311"/>
        <end position="328"/>
    </location>
</feature>
<evidence type="ECO:0000313" key="9">
    <source>
        <dbReference type="Proteomes" id="UP000012488"/>
    </source>
</evidence>
<feature type="region of interest" description="Disordered" evidence="6">
    <location>
        <begin position="1"/>
        <end position="36"/>
    </location>
</feature>
<evidence type="ECO:0000256" key="6">
    <source>
        <dbReference type="SAM" id="MobiDB-lite"/>
    </source>
</evidence>